<dbReference type="PANTHER" id="PTHR43794:SF11">
    <property type="entry name" value="AMIDOHYDROLASE-RELATED DOMAIN-CONTAINING PROTEIN"/>
    <property type="match status" value="1"/>
</dbReference>
<dbReference type="EMBL" id="CP015519">
    <property type="protein sequence ID" value="APG27081.1"/>
    <property type="molecule type" value="Genomic_DNA"/>
</dbReference>
<organism evidence="3 4">
    <name type="scientific">Syntrophotalea acetylenivorans</name>
    <dbReference type="NCBI Taxonomy" id="1842532"/>
    <lineage>
        <taxon>Bacteria</taxon>
        <taxon>Pseudomonadati</taxon>
        <taxon>Thermodesulfobacteriota</taxon>
        <taxon>Desulfuromonadia</taxon>
        <taxon>Desulfuromonadales</taxon>
        <taxon>Syntrophotaleaceae</taxon>
        <taxon>Syntrophotalea</taxon>
    </lineage>
</organism>
<evidence type="ECO:0000259" key="2">
    <source>
        <dbReference type="Pfam" id="PF01979"/>
    </source>
</evidence>
<dbReference type="AlphaFoldDB" id="A0A1L3GMG5"/>
<evidence type="ECO:0000313" key="3">
    <source>
        <dbReference type="EMBL" id="APG27081.1"/>
    </source>
</evidence>
<keyword evidence="4" id="KW-1185">Reference proteome</keyword>
<gene>
    <name evidence="3" type="ORF">A7E78_04065</name>
</gene>
<protein>
    <recommendedName>
        <fullName evidence="2">Amidohydrolase-related domain-containing protein</fullName>
    </recommendedName>
</protein>
<dbReference type="Proteomes" id="UP000182517">
    <property type="component" value="Chromosome"/>
</dbReference>
<evidence type="ECO:0000256" key="1">
    <source>
        <dbReference type="ARBA" id="ARBA00022801"/>
    </source>
</evidence>
<dbReference type="KEGG" id="pef:A7E78_04065"/>
<accession>A0A1L3GMG5</accession>
<dbReference type="STRING" id="1842532.A7E78_04065"/>
<dbReference type="RefSeq" id="WP_072283043.1">
    <property type="nucleotide sequence ID" value="NZ_CP015519.1"/>
</dbReference>
<dbReference type="SUPFAM" id="SSF51338">
    <property type="entry name" value="Composite domain of metallo-dependent hydrolases"/>
    <property type="match status" value="1"/>
</dbReference>
<dbReference type="OrthoDB" id="9807210at2"/>
<dbReference type="InterPro" id="IPR011059">
    <property type="entry name" value="Metal-dep_hydrolase_composite"/>
</dbReference>
<dbReference type="InterPro" id="IPR032466">
    <property type="entry name" value="Metal_Hydrolase"/>
</dbReference>
<feature type="domain" description="Amidohydrolase-related" evidence="2">
    <location>
        <begin position="53"/>
        <end position="413"/>
    </location>
</feature>
<sequence length="431" mass="46076">MNLYLARYLLPISAPPIEDGALLVDNGRIAAIGRRRDLLVGFSGDVVNFGDAVLLPTLVNAHTHLELTHFPRWAKRAGETGKPATFVDWLLHLIHVKRDVTPAEQTAAINDGLLWCLQSGTGAIGDILSRLIFPPAYAESPLYGRVFFELLGLDPEVWGVSLDRAAALLSGDHFGNLQPGLAPHALYSLSQQAMSRIFAAACRQGWPLTTHFAESHEESRLVQDASGELLERLYPAVGWQDQRPAARGCSPTVCLDRLGGLHSGNLLVHGVQVSIADAQLLAERSVTVALCPRSNERLGVGTAPVAAYRAAGVKLALGTDSLASNDSLSMWDELAAAKRHYGAHLCPGELLAMATRNGAEALGLKGEMGTLQAGFGAHFQVLSLRNPPSLAELEEALCSSGCDTQPSAVYLDGIERLQAIVGQEPGVMGRR</sequence>
<dbReference type="Pfam" id="PF01979">
    <property type="entry name" value="Amidohydro_1"/>
    <property type="match status" value="1"/>
</dbReference>
<keyword evidence="1" id="KW-0378">Hydrolase</keyword>
<dbReference type="InterPro" id="IPR050287">
    <property type="entry name" value="MTA/SAH_deaminase"/>
</dbReference>
<evidence type="ECO:0000313" key="4">
    <source>
        <dbReference type="Proteomes" id="UP000182517"/>
    </source>
</evidence>
<reference evidence="3 4" key="1">
    <citation type="journal article" date="2017" name="Genome Announc.">
        <title>Complete Genome Sequences of Two Acetylene-Fermenting Pelobacter acetylenicus Strains.</title>
        <authorList>
            <person name="Sutton J.M."/>
            <person name="Baesman S.M."/>
            <person name="Fierst J.L."/>
            <person name="Poret-Peterson A.T."/>
            <person name="Oremland R.S."/>
            <person name="Dunlap D.S."/>
            <person name="Akob D.M."/>
        </authorList>
    </citation>
    <scope>NUCLEOTIDE SEQUENCE [LARGE SCALE GENOMIC DNA]</scope>
    <source>
        <strain evidence="3 4">SFB93</strain>
    </source>
</reference>
<dbReference type="InterPro" id="IPR006680">
    <property type="entry name" value="Amidohydro-rel"/>
</dbReference>
<name>A0A1L3GMG5_9BACT</name>
<dbReference type="Gene3D" id="2.30.40.10">
    <property type="entry name" value="Urease, subunit C, domain 1"/>
    <property type="match status" value="1"/>
</dbReference>
<dbReference type="Gene3D" id="3.20.20.140">
    <property type="entry name" value="Metal-dependent hydrolases"/>
    <property type="match status" value="1"/>
</dbReference>
<dbReference type="SUPFAM" id="SSF51556">
    <property type="entry name" value="Metallo-dependent hydrolases"/>
    <property type="match status" value="1"/>
</dbReference>
<proteinExistence type="predicted"/>
<dbReference type="PANTHER" id="PTHR43794">
    <property type="entry name" value="AMINOHYDROLASE SSNA-RELATED"/>
    <property type="match status" value="1"/>
</dbReference>
<dbReference type="GO" id="GO:0016810">
    <property type="term" value="F:hydrolase activity, acting on carbon-nitrogen (but not peptide) bonds"/>
    <property type="evidence" value="ECO:0007669"/>
    <property type="project" value="InterPro"/>
</dbReference>